<dbReference type="eggNOG" id="ENOG502QW46">
    <property type="taxonomic scope" value="Eukaryota"/>
</dbReference>
<evidence type="ECO:0000313" key="2">
    <source>
        <dbReference type="EMBL" id="EFI98262.1"/>
    </source>
</evidence>
<dbReference type="Gene3D" id="2.120.10.10">
    <property type="match status" value="1"/>
</dbReference>
<dbReference type="Proteomes" id="UP000007431">
    <property type="component" value="Unassembled WGS sequence"/>
</dbReference>
<sequence length="368" mass="40786">MLSSVLTYLLLHASLCLGAPSVLGAAEKRAPHVDPFDNLVVFDPPSDYIVPRTLYARTMLHSDQQTIYATWENYSPEGENNPLVYFPIYKSTDLGKTWEHISNVTDQVMGWGLRYQPFLYELREDIGDYEAGTILLSGSAIPTNLSNTQIELYASRDQGYTWEFVSHIAAGGVAKPNNGETPVWEPFLLTWNHQLVVYYSDQRDPAHGQKIVHQVSSDLVNWGDVVDDVAYDVYDDRPGMPIIAALPNGQFIYTYEWYGAPEGGFAVYYKLSDDPDGTHPTGSPTVTWTPYPENSNGTIVVSGSNYKGVFLNTQLGAPGSNWEYRDTASPNQYTRFVMAMPEAGQIMIAGGGVLNGENNDVSVSVIQL</sequence>
<dbReference type="PANTHER" id="PTHR38792:SF3">
    <property type="entry name" value="BNR_ASP-BOX REPEAT DOMAIN PROTEIN (AFU_ORTHOLOGUE AFUA_7G06430)-RELATED"/>
    <property type="match status" value="1"/>
</dbReference>
<dbReference type="EMBL" id="GL377305">
    <property type="protein sequence ID" value="EFI98262.1"/>
    <property type="molecule type" value="Genomic_DNA"/>
</dbReference>
<dbReference type="CDD" id="cd15482">
    <property type="entry name" value="Sialidase_non-viral"/>
    <property type="match status" value="1"/>
</dbReference>
<keyword evidence="2" id="KW-0378">Hydrolase</keyword>
<reference evidence="2 3" key="1">
    <citation type="journal article" date="2010" name="Nat. Biotechnol.">
        <title>Genome sequence of the model mushroom Schizophyllum commune.</title>
        <authorList>
            <person name="Ohm R.A."/>
            <person name="de Jong J.F."/>
            <person name="Lugones L.G."/>
            <person name="Aerts A."/>
            <person name="Kothe E."/>
            <person name="Stajich J.E."/>
            <person name="de Vries R.P."/>
            <person name="Record E."/>
            <person name="Levasseur A."/>
            <person name="Baker S.E."/>
            <person name="Bartholomew K.A."/>
            <person name="Coutinho P.M."/>
            <person name="Erdmann S."/>
            <person name="Fowler T.J."/>
            <person name="Gathman A.C."/>
            <person name="Lombard V."/>
            <person name="Henrissat B."/>
            <person name="Knabe N."/>
            <person name="Kuees U."/>
            <person name="Lilly W.W."/>
            <person name="Lindquist E."/>
            <person name="Lucas S."/>
            <person name="Magnuson J.K."/>
            <person name="Piumi F."/>
            <person name="Raudaskoski M."/>
            <person name="Salamov A."/>
            <person name="Schmutz J."/>
            <person name="Schwarze F.W.M.R."/>
            <person name="vanKuyk P.A."/>
            <person name="Horton J.S."/>
            <person name="Grigoriev I.V."/>
            <person name="Woesten H.A.B."/>
        </authorList>
    </citation>
    <scope>NUCLEOTIDE SEQUENCE [LARGE SCALE GENOMIC DNA]</scope>
    <source>
        <strain evidence="3">H4-8 / FGSC 9210</strain>
    </source>
</reference>
<keyword evidence="1" id="KW-0732">Signal</keyword>
<accession>D8Q379</accession>
<evidence type="ECO:0000313" key="3">
    <source>
        <dbReference type="Proteomes" id="UP000007431"/>
    </source>
</evidence>
<dbReference type="InParanoid" id="D8Q379"/>
<evidence type="ECO:0000256" key="1">
    <source>
        <dbReference type="SAM" id="SignalP"/>
    </source>
</evidence>
<dbReference type="PANTHER" id="PTHR38792">
    <property type="entry name" value="BNR/ASP-BOX REPEAT DOMAIN PROTEIN (AFU_ORTHOLOGUE AFUA_7G06430)-RELATED"/>
    <property type="match status" value="1"/>
</dbReference>
<dbReference type="VEuPathDB" id="FungiDB:SCHCODRAFT_02495926"/>
<protein>
    <submittedName>
        <fullName evidence="2">Glycoside hydrolase family 93 protein</fullName>
    </submittedName>
</protein>
<name>D8Q379_SCHCM</name>
<feature type="chain" id="PRO_5003120487" evidence="1">
    <location>
        <begin position="19"/>
        <end position="368"/>
    </location>
</feature>
<proteinExistence type="predicted"/>
<dbReference type="AlphaFoldDB" id="D8Q379"/>
<gene>
    <name evidence="2" type="ORF">SCHCODRAFT_15206</name>
</gene>
<keyword evidence="3" id="KW-1185">Reference proteome</keyword>
<feature type="signal peptide" evidence="1">
    <location>
        <begin position="1"/>
        <end position="18"/>
    </location>
</feature>
<dbReference type="OMA" id="DTQNNWG"/>
<dbReference type="InterPro" id="IPR036278">
    <property type="entry name" value="Sialidase_sf"/>
</dbReference>
<dbReference type="GO" id="GO:0016787">
    <property type="term" value="F:hydrolase activity"/>
    <property type="evidence" value="ECO:0007669"/>
    <property type="project" value="UniProtKB-KW"/>
</dbReference>
<organism evidence="3">
    <name type="scientific">Schizophyllum commune (strain H4-8 / FGSC 9210)</name>
    <name type="common">Split gill fungus</name>
    <dbReference type="NCBI Taxonomy" id="578458"/>
    <lineage>
        <taxon>Eukaryota</taxon>
        <taxon>Fungi</taxon>
        <taxon>Dikarya</taxon>
        <taxon>Basidiomycota</taxon>
        <taxon>Agaricomycotina</taxon>
        <taxon>Agaricomycetes</taxon>
        <taxon>Agaricomycetidae</taxon>
        <taxon>Agaricales</taxon>
        <taxon>Schizophyllaceae</taxon>
        <taxon>Schizophyllum</taxon>
    </lineage>
</organism>
<dbReference type="SUPFAM" id="SSF50939">
    <property type="entry name" value="Sialidases"/>
    <property type="match status" value="1"/>
</dbReference>
<dbReference type="HOGENOM" id="CLU_036301_0_1_1"/>